<dbReference type="EMBL" id="MTSE01000016">
    <property type="protein sequence ID" value="OUJ71380.1"/>
    <property type="molecule type" value="Genomic_DNA"/>
</dbReference>
<dbReference type="RefSeq" id="WP_086596223.1">
    <property type="nucleotide sequence ID" value="NZ_MTSE01000016.1"/>
</dbReference>
<protein>
    <submittedName>
        <fullName evidence="1">Uncharacterized protein</fullName>
    </submittedName>
</protein>
<evidence type="ECO:0000313" key="2">
    <source>
        <dbReference type="Proteomes" id="UP000194873"/>
    </source>
</evidence>
<organism evidence="1 2">
    <name type="scientific">Hymenobacter crusticola</name>
    <dbReference type="NCBI Taxonomy" id="1770526"/>
    <lineage>
        <taxon>Bacteria</taxon>
        <taxon>Pseudomonadati</taxon>
        <taxon>Bacteroidota</taxon>
        <taxon>Cytophagia</taxon>
        <taxon>Cytophagales</taxon>
        <taxon>Hymenobacteraceae</taxon>
        <taxon>Hymenobacter</taxon>
    </lineage>
</organism>
<dbReference type="AlphaFoldDB" id="A0A243W8I3"/>
<gene>
    <name evidence="1" type="ORF">BXP70_21725</name>
</gene>
<sequence>MPDFFDVNLQQLPDHYLTGNWRVADRVLNRTDPNSALAQATTLRLSDVTLEVQTVDEVEQGRWQIQRDELLRRPYLELQLAQETTRALITRLRRSTDGLRSQLTLYFMSGMELLLLQP</sequence>
<accession>A0A243W8I3</accession>
<proteinExistence type="predicted"/>
<reference evidence="1 2" key="1">
    <citation type="submission" date="2017-01" db="EMBL/GenBank/DDBJ databases">
        <title>A new Hymenobacter.</title>
        <authorList>
            <person name="Liang Y."/>
            <person name="Feng F."/>
        </authorList>
    </citation>
    <scope>NUCLEOTIDE SEQUENCE [LARGE SCALE GENOMIC DNA]</scope>
    <source>
        <strain evidence="1">MIMBbqt21</strain>
    </source>
</reference>
<comment type="caution">
    <text evidence="1">The sequence shown here is derived from an EMBL/GenBank/DDBJ whole genome shotgun (WGS) entry which is preliminary data.</text>
</comment>
<dbReference type="OrthoDB" id="881903at2"/>
<dbReference type="Proteomes" id="UP000194873">
    <property type="component" value="Unassembled WGS sequence"/>
</dbReference>
<name>A0A243W8I3_9BACT</name>
<keyword evidence="2" id="KW-1185">Reference proteome</keyword>
<evidence type="ECO:0000313" key="1">
    <source>
        <dbReference type="EMBL" id="OUJ71380.1"/>
    </source>
</evidence>